<proteinExistence type="predicted"/>
<evidence type="ECO:0000313" key="2">
    <source>
        <dbReference type="EMBL" id="MCH5600262.1"/>
    </source>
</evidence>
<reference evidence="2 3" key="1">
    <citation type="submission" date="2022-02" db="EMBL/GenBank/DDBJ databases">
        <authorList>
            <person name="Min J."/>
        </authorList>
    </citation>
    <scope>NUCLEOTIDE SEQUENCE [LARGE SCALE GENOMIC DNA]</scope>
    <source>
        <strain evidence="2 3">GR10-1</strain>
    </source>
</reference>
<dbReference type="InterPro" id="IPR036761">
    <property type="entry name" value="TTHA0802/YceI-like_sf"/>
</dbReference>
<gene>
    <name evidence="2" type="ORF">MKP09_21230</name>
</gene>
<accession>A0ABS9SPG1</accession>
<dbReference type="Proteomes" id="UP001202248">
    <property type="component" value="Unassembled WGS sequence"/>
</dbReference>
<evidence type="ECO:0000313" key="3">
    <source>
        <dbReference type="Proteomes" id="UP001202248"/>
    </source>
</evidence>
<comment type="caution">
    <text evidence="2">The sequence shown here is derived from an EMBL/GenBank/DDBJ whole genome shotgun (WGS) entry which is preliminary data.</text>
</comment>
<sequence length="108" mass="11723">MSRLFDAANHPTATFEVTAVEEYVADSTNKIILDGATNTIKGNLTLKGVTKNVSFPAAITVTPSIVTARANFNINRTDWGLIYNSDQSLGDKFIRPEVNISFTITASK</sequence>
<keyword evidence="3" id="KW-1185">Reference proteome</keyword>
<organism evidence="2 3">
    <name type="scientific">Niabella ginsengisoli</name>
    <dbReference type="NCBI Taxonomy" id="522298"/>
    <lineage>
        <taxon>Bacteria</taxon>
        <taxon>Pseudomonadati</taxon>
        <taxon>Bacteroidota</taxon>
        <taxon>Chitinophagia</taxon>
        <taxon>Chitinophagales</taxon>
        <taxon>Chitinophagaceae</taxon>
        <taxon>Niabella</taxon>
    </lineage>
</organism>
<protein>
    <submittedName>
        <fullName evidence="2">YceI family protein</fullName>
    </submittedName>
</protein>
<feature type="domain" description="Lipid/polyisoprenoid-binding YceI-like" evidence="1">
    <location>
        <begin position="3"/>
        <end position="106"/>
    </location>
</feature>
<dbReference type="InterPro" id="IPR007372">
    <property type="entry name" value="Lipid/polyisoprenoid-bd_YceI"/>
</dbReference>
<dbReference type="RefSeq" id="WP_240833349.1">
    <property type="nucleotide sequence ID" value="NZ_JAKWBL010000004.1"/>
</dbReference>
<dbReference type="EMBL" id="JAKWBL010000004">
    <property type="protein sequence ID" value="MCH5600262.1"/>
    <property type="molecule type" value="Genomic_DNA"/>
</dbReference>
<dbReference type="PANTHER" id="PTHR34406">
    <property type="entry name" value="PROTEIN YCEI"/>
    <property type="match status" value="1"/>
</dbReference>
<evidence type="ECO:0000259" key="1">
    <source>
        <dbReference type="Pfam" id="PF04264"/>
    </source>
</evidence>
<dbReference type="Pfam" id="PF04264">
    <property type="entry name" value="YceI"/>
    <property type="match status" value="1"/>
</dbReference>
<name>A0ABS9SPG1_9BACT</name>
<dbReference type="SUPFAM" id="SSF101874">
    <property type="entry name" value="YceI-like"/>
    <property type="match status" value="1"/>
</dbReference>
<dbReference type="PANTHER" id="PTHR34406:SF1">
    <property type="entry name" value="PROTEIN YCEI"/>
    <property type="match status" value="1"/>
</dbReference>
<dbReference type="Gene3D" id="2.40.128.110">
    <property type="entry name" value="Lipid/polyisoprenoid-binding, YceI-like"/>
    <property type="match status" value="1"/>
</dbReference>